<dbReference type="GeneID" id="30209074"/>
<feature type="region of interest" description="Disordered" evidence="1">
    <location>
        <begin position="38"/>
        <end position="60"/>
    </location>
</feature>
<evidence type="ECO:0000313" key="3">
    <source>
        <dbReference type="EMBL" id="WVW79333.1"/>
    </source>
</evidence>
<dbReference type="EMBL" id="CP144541">
    <property type="protein sequence ID" value="WVW79333.1"/>
    <property type="molecule type" value="Genomic_DNA"/>
</dbReference>
<keyword evidence="4" id="KW-1185">Reference proteome</keyword>
<gene>
    <name evidence="2" type="ORF">I302_04675</name>
    <name evidence="3" type="ORF">I302_101301</name>
</gene>
<evidence type="ECO:0000256" key="1">
    <source>
        <dbReference type="SAM" id="MobiDB-lite"/>
    </source>
</evidence>
<dbReference type="VEuPathDB" id="FungiDB:I302_04675"/>
<evidence type="ECO:0000313" key="2">
    <source>
        <dbReference type="EMBL" id="OCF26983.1"/>
    </source>
</evidence>
<reference evidence="2" key="3">
    <citation type="submission" date="2014-01" db="EMBL/GenBank/DDBJ databases">
        <title>Evolution of pathogenesis and genome organization in the Tremellales.</title>
        <authorList>
            <person name="Cuomo C."/>
            <person name="Litvintseva A."/>
            <person name="Heitman J."/>
            <person name="Chen Y."/>
            <person name="Sun S."/>
            <person name="Springer D."/>
            <person name="Dromer F."/>
            <person name="Young S."/>
            <person name="Zeng Q."/>
            <person name="Chapman S."/>
            <person name="Gujja S."/>
            <person name="Saif S."/>
            <person name="Birren B."/>
        </authorList>
    </citation>
    <scope>NUCLEOTIDE SEQUENCE</scope>
    <source>
        <strain evidence="2">CBS 10118</strain>
    </source>
</reference>
<dbReference type="Proteomes" id="UP000092730">
    <property type="component" value="Chromosome 1"/>
</dbReference>
<organism evidence="2">
    <name type="scientific">Kwoniella bestiolae CBS 10118</name>
    <dbReference type="NCBI Taxonomy" id="1296100"/>
    <lineage>
        <taxon>Eukaryota</taxon>
        <taxon>Fungi</taxon>
        <taxon>Dikarya</taxon>
        <taxon>Basidiomycota</taxon>
        <taxon>Agaricomycotina</taxon>
        <taxon>Tremellomycetes</taxon>
        <taxon>Tremellales</taxon>
        <taxon>Cryptococcaceae</taxon>
        <taxon>Kwoniella</taxon>
    </lineage>
</organism>
<protein>
    <submittedName>
        <fullName evidence="2">Uncharacterized protein</fullName>
    </submittedName>
</protein>
<name>A0A1B9G7J6_9TREE</name>
<dbReference type="RefSeq" id="XP_019048053.1">
    <property type="nucleotide sequence ID" value="XM_019191305.1"/>
</dbReference>
<proteinExistence type="predicted"/>
<reference evidence="3" key="4">
    <citation type="submission" date="2024-02" db="EMBL/GenBank/DDBJ databases">
        <title>Comparative genomics of Cryptococcus and Kwoniella reveals pathogenesis evolution and contrasting modes of karyotype evolution via chromosome fusion or intercentromeric recombination.</title>
        <authorList>
            <person name="Coelho M.A."/>
            <person name="David-Palma M."/>
            <person name="Shea T."/>
            <person name="Bowers K."/>
            <person name="McGinley-Smith S."/>
            <person name="Mohammad A.W."/>
            <person name="Gnirke A."/>
            <person name="Yurkov A.M."/>
            <person name="Nowrousian M."/>
            <person name="Sun S."/>
            <person name="Cuomo C.A."/>
            <person name="Heitman J."/>
        </authorList>
    </citation>
    <scope>NUCLEOTIDE SEQUENCE</scope>
    <source>
        <strain evidence="3">CBS 10118</strain>
    </source>
</reference>
<dbReference type="EMBL" id="KI894020">
    <property type="protein sequence ID" value="OCF26983.1"/>
    <property type="molecule type" value="Genomic_DNA"/>
</dbReference>
<evidence type="ECO:0000313" key="4">
    <source>
        <dbReference type="Proteomes" id="UP000092730"/>
    </source>
</evidence>
<reference evidence="2" key="1">
    <citation type="submission" date="2013-07" db="EMBL/GenBank/DDBJ databases">
        <title>The Genome Sequence of Cryptococcus bestiolae CBS10118.</title>
        <authorList>
            <consortium name="The Broad Institute Genome Sequencing Platform"/>
            <person name="Cuomo C."/>
            <person name="Litvintseva A."/>
            <person name="Chen Y."/>
            <person name="Heitman J."/>
            <person name="Sun S."/>
            <person name="Springer D."/>
            <person name="Dromer F."/>
            <person name="Young S.K."/>
            <person name="Zeng Q."/>
            <person name="Gargeya S."/>
            <person name="Fitzgerald M."/>
            <person name="Abouelleil A."/>
            <person name="Alvarado L."/>
            <person name="Berlin A.M."/>
            <person name="Chapman S.B."/>
            <person name="Dewar J."/>
            <person name="Goldberg J."/>
            <person name="Griggs A."/>
            <person name="Gujja S."/>
            <person name="Hansen M."/>
            <person name="Howarth C."/>
            <person name="Imamovic A."/>
            <person name="Larimer J."/>
            <person name="McCowan C."/>
            <person name="Murphy C."/>
            <person name="Pearson M."/>
            <person name="Priest M."/>
            <person name="Roberts A."/>
            <person name="Saif S."/>
            <person name="Shea T."/>
            <person name="Sykes S."/>
            <person name="Wortman J."/>
            <person name="Nusbaum C."/>
            <person name="Birren B."/>
        </authorList>
    </citation>
    <scope>NUCLEOTIDE SEQUENCE [LARGE SCALE GENOMIC DNA]</scope>
    <source>
        <strain evidence="2">CBS 10118</strain>
    </source>
</reference>
<sequence length="265" mass="29733">MSVITTQTDGPLFIHNLKVVGPFFDQVTTRSPASLPSAVTFQRPSKDGATPPRDSAQDGCCGTASIPEVVSFIYLTSGAKFARLGNTDRVRLVPPCGWTEYRTRQKDDSIGPPFERASEFERSLLQDQDHDGPNLDDFQFHTDPRGNPPGFLLHFTLSTADHLTERFGEWLEERYQACEGKSMFKERQVTNQEEFEGPYPPFSMVPVTISGSDSLVDDRLRFDHREWLREMSEAFGEYTMGEAGALEWDDEEQALVCTLSPPAAL</sequence>
<reference evidence="3" key="2">
    <citation type="submission" date="2013-07" db="EMBL/GenBank/DDBJ databases">
        <authorList>
            <consortium name="The Broad Institute Genome Sequencing Platform"/>
            <person name="Cuomo C."/>
            <person name="Litvintseva A."/>
            <person name="Chen Y."/>
            <person name="Heitman J."/>
            <person name="Sun S."/>
            <person name="Springer D."/>
            <person name="Dromer F."/>
            <person name="Young S.K."/>
            <person name="Zeng Q."/>
            <person name="Gargeya S."/>
            <person name="Fitzgerald M."/>
            <person name="Abouelleil A."/>
            <person name="Alvarado L."/>
            <person name="Berlin A.M."/>
            <person name="Chapman S.B."/>
            <person name="Dewar J."/>
            <person name="Goldberg J."/>
            <person name="Griggs A."/>
            <person name="Gujja S."/>
            <person name="Hansen M."/>
            <person name="Howarth C."/>
            <person name="Imamovic A."/>
            <person name="Larimer J."/>
            <person name="McCowan C."/>
            <person name="Murphy C."/>
            <person name="Pearson M."/>
            <person name="Priest M."/>
            <person name="Roberts A."/>
            <person name="Saif S."/>
            <person name="Shea T."/>
            <person name="Sykes S."/>
            <person name="Wortman J."/>
            <person name="Nusbaum C."/>
            <person name="Birren B."/>
        </authorList>
    </citation>
    <scope>NUCLEOTIDE SEQUENCE</scope>
    <source>
        <strain evidence="3">CBS 10118</strain>
    </source>
</reference>
<dbReference type="KEGG" id="kbi:30209074"/>
<accession>A0A1B9G7J6</accession>
<dbReference type="AlphaFoldDB" id="A0A1B9G7J6"/>